<proteinExistence type="predicted"/>
<name>A0ABV5A9M4_9BACL</name>
<sequence length="48" mass="5522">MEQFNINAMRQVHQAMLTESANSRRSSAVVKPSGHFFRKMWNTLAGQK</sequence>
<accession>A0ABV5A9M4</accession>
<comment type="caution">
    <text evidence="1">The sequence shown here is derived from an EMBL/GenBank/DDBJ whole genome shotgun (WGS) entry which is preliminary data.</text>
</comment>
<organism evidence="1 2">
    <name type="scientific">Alicyclobacillus fastidiosus</name>
    <dbReference type="NCBI Taxonomy" id="392011"/>
    <lineage>
        <taxon>Bacteria</taxon>
        <taxon>Bacillati</taxon>
        <taxon>Bacillota</taxon>
        <taxon>Bacilli</taxon>
        <taxon>Bacillales</taxon>
        <taxon>Alicyclobacillaceae</taxon>
        <taxon>Alicyclobacillus</taxon>
    </lineage>
</organism>
<evidence type="ECO:0000313" key="1">
    <source>
        <dbReference type="EMBL" id="MFB5188979.1"/>
    </source>
</evidence>
<dbReference type="RefSeq" id="WP_275475801.1">
    <property type="nucleotide sequence ID" value="NZ_CP162940.1"/>
</dbReference>
<dbReference type="EMBL" id="JBDXSU010000001">
    <property type="protein sequence ID" value="MFB5188979.1"/>
    <property type="molecule type" value="Genomic_DNA"/>
</dbReference>
<keyword evidence="2" id="KW-1185">Reference proteome</keyword>
<dbReference type="Proteomes" id="UP001579974">
    <property type="component" value="Unassembled WGS sequence"/>
</dbReference>
<evidence type="ECO:0000313" key="2">
    <source>
        <dbReference type="Proteomes" id="UP001579974"/>
    </source>
</evidence>
<protein>
    <submittedName>
        <fullName evidence="1">Uncharacterized protein</fullName>
    </submittedName>
</protein>
<gene>
    <name evidence="1" type="ORF">KKP3000_001418</name>
</gene>
<reference evidence="1 2" key="1">
    <citation type="journal article" date="2024" name="Int. J. Mol. Sci.">
        <title>Exploration of Alicyclobacillus spp. Genome in Search of Antibiotic Resistance.</title>
        <authorList>
            <person name="Bucka-Kolendo J."/>
            <person name="Kiousi D.E."/>
            <person name="Dekowska A."/>
            <person name="Mikolajczuk-Szczyrba A."/>
            <person name="Karadedos D.M."/>
            <person name="Michael P."/>
            <person name="Galanis A."/>
            <person name="Sokolowska B."/>
        </authorList>
    </citation>
    <scope>NUCLEOTIDE SEQUENCE [LARGE SCALE GENOMIC DNA]</scope>
    <source>
        <strain evidence="1 2">KKP 3000</strain>
    </source>
</reference>